<dbReference type="InterPro" id="IPR011611">
    <property type="entry name" value="PfkB_dom"/>
</dbReference>
<organism evidence="8 9">
    <name type="scientific">Amycolatopsis marina</name>
    <dbReference type="NCBI Taxonomy" id="490629"/>
    <lineage>
        <taxon>Bacteria</taxon>
        <taxon>Bacillati</taxon>
        <taxon>Actinomycetota</taxon>
        <taxon>Actinomycetes</taxon>
        <taxon>Pseudonocardiales</taxon>
        <taxon>Pseudonocardiaceae</taxon>
        <taxon>Amycolatopsis</taxon>
    </lineage>
</organism>
<gene>
    <name evidence="8" type="ORF">SAMN05216266_12321</name>
</gene>
<dbReference type="Pfam" id="PF00294">
    <property type="entry name" value="PfkB"/>
    <property type="match status" value="1"/>
</dbReference>
<dbReference type="PIRSF" id="PIRSF000535">
    <property type="entry name" value="1PFK/6PFK/LacC"/>
    <property type="match status" value="1"/>
</dbReference>
<reference evidence="9" key="1">
    <citation type="submission" date="2016-10" db="EMBL/GenBank/DDBJ databases">
        <authorList>
            <person name="Varghese N."/>
            <person name="Submissions S."/>
        </authorList>
    </citation>
    <scope>NUCLEOTIDE SEQUENCE [LARGE SCALE GENOMIC DNA]</scope>
    <source>
        <strain evidence="9">CGMCC 4.3568</strain>
    </source>
</reference>
<comment type="similarity">
    <text evidence="1">Belongs to the carbohydrate kinase PfkB family.</text>
</comment>
<dbReference type="InterPro" id="IPR002173">
    <property type="entry name" value="Carboh/pur_kinase_PfkB_CS"/>
</dbReference>
<evidence type="ECO:0000313" key="8">
    <source>
        <dbReference type="EMBL" id="SFB59010.1"/>
    </source>
</evidence>
<evidence type="ECO:0000256" key="5">
    <source>
        <dbReference type="ARBA" id="ARBA00022840"/>
    </source>
</evidence>
<protein>
    <submittedName>
        <fullName evidence="8">1-phosphofructokinase</fullName>
    </submittedName>
</protein>
<keyword evidence="4 8" id="KW-0418">Kinase</keyword>
<proteinExistence type="inferred from homology"/>
<evidence type="ECO:0000259" key="7">
    <source>
        <dbReference type="Pfam" id="PF00294"/>
    </source>
</evidence>
<dbReference type="Gene3D" id="3.40.1190.20">
    <property type="match status" value="1"/>
</dbReference>
<dbReference type="PROSITE" id="PS00584">
    <property type="entry name" value="PFKB_KINASES_2"/>
    <property type="match status" value="1"/>
</dbReference>
<dbReference type="GO" id="GO:0016773">
    <property type="term" value="F:phosphotransferase activity, alcohol group as acceptor"/>
    <property type="evidence" value="ECO:0007669"/>
    <property type="project" value="InterPro"/>
</dbReference>
<evidence type="ECO:0000256" key="1">
    <source>
        <dbReference type="ARBA" id="ARBA00010688"/>
    </source>
</evidence>
<dbReference type="SUPFAM" id="SSF53613">
    <property type="entry name" value="Ribokinase-like"/>
    <property type="match status" value="1"/>
</dbReference>
<dbReference type="PANTHER" id="PTHR46566:SF2">
    <property type="entry name" value="ATP-DEPENDENT 6-PHOSPHOFRUCTOKINASE ISOZYME 2"/>
    <property type="match status" value="1"/>
</dbReference>
<evidence type="ECO:0000313" key="9">
    <source>
        <dbReference type="Proteomes" id="UP000243799"/>
    </source>
</evidence>
<evidence type="ECO:0000256" key="2">
    <source>
        <dbReference type="ARBA" id="ARBA00022679"/>
    </source>
</evidence>
<dbReference type="GO" id="GO:0016301">
    <property type="term" value="F:kinase activity"/>
    <property type="evidence" value="ECO:0007669"/>
    <property type="project" value="UniProtKB-KW"/>
</dbReference>
<dbReference type="InterPro" id="IPR017583">
    <property type="entry name" value="Tagatose/fructose_Pkinase"/>
</dbReference>
<name>A0A1I1CE22_9PSEU</name>
<keyword evidence="5" id="KW-0067">ATP-binding</keyword>
<dbReference type="InterPro" id="IPR029056">
    <property type="entry name" value="Ribokinase-like"/>
</dbReference>
<accession>A0A1I1CE22</accession>
<keyword evidence="3" id="KW-0547">Nucleotide-binding</keyword>
<feature type="domain" description="Carbohydrate kinase PfkB" evidence="7">
    <location>
        <begin position="19"/>
        <end position="283"/>
    </location>
</feature>
<evidence type="ECO:0000256" key="3">
    <source>
        <dbReference type="ARBA" id="ARBA00022741"/>
    </source>
</evidence>
<keyword evidence="9" id="KW-1185">Reference proteome</keyword>
<evidence type="ECO:0000256" key="4">
    <source>
        <dbReference type="ARBA" id="ARBA00022777"/>
    </source>
</evidence>
<sequence length="303" mass="31786">MVFAPSPLLTVTVEDLGGEPDLHLHAGGQGVWQARMIASLGVPVALCAALGGEVGQVLRHLLGENGIEHVQAPVTARNGAYVHDRRSEERQEIADVPGDPLSRHELDAVYETALLQGIRSTVSILSGPSDRRTVPAEVYRRLAADLRSNGCVVVADLAGERLNAVLEGGLDLVKVSHEELLDDGRADSEDAEALVRGMRSLRDEGAETVVLSRADDPALILAEGEVWEAHMPRLHPVDPRGAGDSMTGAIAAELAVGTPLKDAIKVGAAAGALNVTRHGLGSSSGPGVRELAELVELRSWGGP</sequence>
<dbReference type="STRING" id="490629.SAMN05216266_12321"/>
<keyword evidence="2 6" id="KW-0808">Transferase</keyword>
<dbReference type="PANTHER" id="PTHR46566">
    <property type="entry name" value="1-PHOSPHOFRUCTOKINASE-RELATED"/>
    <property type="match status" value="1"/>
</dbReference>
<dbReference type="GO" id="GO:0005975">
    <property type="term" value="P:carbohydrate metabolic process"/>
    <property type="evidence" value="ECO:0007669"/>
    <property type="project" value="InterPro"/>
</dbReference>
<dbReference type="AlphaFoldDB" id="A0A1I1CE22"/>
<dbReference type="EMBL" id="FOKG01000023">
    <property type="protein sequence ID" value="SFB59010.1"/>
    <property type="molecule type" value="Genomic_DNA"/>
</dbReference>
<evidence type="ECO:0000256" key="6">
    <source>
        <dbReference type="PIRNR" id="PIRNR000535"/>
    </source>
</evidence>
<dbReference type="GO" id="GO:0005524">
    <property type="term" value="F:ATP binding"/>
    <property type="evidence" value="ECO:0007669"/>
    <property type="project" value="UniProtKB-KW"/>
</dbReference>
<dbReference type="Proteomes" id="UP000243799">
    <property type="component" value="Unassembled WGS sequence"/>
</dbReference>